<dbReference type="PANTHER" id="PTHR42913:SF3">
    <property type="entry name" value="64 KDA MITOCHONDRIAL NADH DEHYDROGENASE (EUROFUNG)"/>
    <property type="match status" value="1"/>
</dbReference>
<name>A0A226CZ02_FOLCA</name>
<evidence type="ECO:0000313" key="7">
    <source>
        <dbReference type="EMBL" id="OXA38030.1"/>
    </source>
</evidence>
<evidence type="ECO:0000259" key="6">
    <source>
        <dbReference type="Pfam" id="PF07992"/>
    </source>
</evidence>
<evidence type="ECO:0000256" key="2">
    <source>
        <dbReference type="ARBA" id="ARBA00005272"/>
    </source>
</evidence>
<sequence length="454" mass="48736">MQSTLHKIVVVGGGAGGLELATHLGKRLGLKRLALPTLVDGSPTHIWKPLLHEVATGSLNTGEDELNYFSHGHATGYEFQFGWMNGLDVAKKVIKLAPISVDDFDGKGSRVIAPPREVPYDTLVLAVGGVSNSFGTPGVDEHCVKLDAPKDAEFLRKRILSQALSVSMGTSPQPKLRIGIVGGGATGVELAAEIHHTICTLRSYGANLFEEQLQITIMEGGPRILGGGDPSLSTFATKELKKRRIDVRTSCFIKAVTPTGFLLQDGTLLEKDIRIWTAGIKAPDWLSTLGLKTNKFNQILTDGELAVGNSGAVFALGDCAAVPFQKVGEKPKNSKGPPPVMTPLFLPATAQVAHQQAEWLASKLEARLTSKTCPPFTFKPQGMLVSLGEGKAVGSLAAIVGPQRDYYVQGRGAKLLYSSLYRMHQAVLYGWTRAGLLFIGDKLRHVALPQLKLH</sequence>
<keyword evidence="4" id="KW-0274">FAD</keyword>
<comment type="caution">
    <text evidence="7">The sequence shown here is derived from an EMBL/GenBank/DDBJ whole genome shotgun (WGS) entry which is preliminary data.</text>
</comment>
<dbReference type="Pfam" id="PF07992">
    <property type="entry name" value="Pyr_redox_2"/>
    <property type="match status" value="1"/>
</dbReference>
<reference evidence="7 8" key="1">
    <citation type="submission" date="2015-12" db="EMBL/GenBank/DDBJ databases">
        <title>The genome of Folsomia candida.</title>
        <authorList>
            <person name="Faddeeva A."/>
            <person name="Derks M.F."/>
            <person name="Anvar Y."/>
            <person name="Smit S."/>
            <person name="Van Straalen N."/>
            <person name="Roelofs D."/>
        </authorList>
    </citation>
    <scope>NUCLEOTIDE SEQUENCE [LARGE SCALE GENOMIC DNA]</scope>
    <source>
        <strain evidence="7 8">VU population</strain>
        <tissue evidence="7">Whole body</tissue>
    </source>
</reference>
<comment type="similarity">
    <text evidence="2">Belongs to the NADH dehydrogenase family.</text>
</comment>
<dbReference type="InterPro" id="IPR051169">
    <property type="entry name" value="NADH-Q_oxidoreductase"/>
</dbReference>
<dbReference type="GO" id="GO:0003955">
    <property type="term" value="F:NAD(P)H dehydrogenase (quinone) activity"/>
    <property type="evidence" value="ECO:0007669"/>
    <property type="project" value="TreeGrafter"/>
</dbReference>
<dbReference type="OrthoDB" id="3244603at2759"/>
<protein>
    <submittedName>
        <fullName evidence="7">NADH dehydrogenase</fullName>
    </submittedName>
</protein>
<accession>A0A226CZ02</accession>
<keyword evidence="8" id="KW-1185">Reference proteome</keyword>
<dbReference type="InterPro" id="IPR023753">
    <property type="entry name" value="FAD/NAD-binding_dom"/>
</dbReference>
<organism evidence="7 8">
    <name type="scientific">Folsomia candida</name>
    <name type="common">Springtail</name>
    <dbReference type="NCBI Taxonomy" id="158441"/>
    <lineage>
        <taxon>Eukaryota</taxon>
        <taxon>Metazoa</taxon>
        <taxon>Ecdysozoa</taxon>
        <taxon>Arthropoda</taxon>
        <taxon>Hexapoda</taxon>
        <taxon>Collembola</taxon>
        <taxon>Entomobryomorpha</taxon>
        <taxon>Isotomoidea</taxon>
        <taxon>Isotomidae</taxon>
        <taxon>Proisotominae</taxon>
        <taxon>Folsomia</taxon>
    </lineage>
</organism>
<dbReference type="SUPFAM" id="SSF51905">
    <property type="entry name" value="FAD/NAD(P)-binding domain"/>
    <property type="match status" value="1"/>
</dbReference>
<dbReference type="STRING" id="158441.A0A226CZ02"/>
<keyword evidence="3" id="KW-0285">Flavoprotein</keyword>
<dbReference type="EMBL" id="LNIX01000049">
    <property type="protein sequence ID" value="OXA38030.1"/>
    <property type="molecule type" value="Genomic_DNA"/>
</dbReference>
<dbReference type="AlphaFoldDB" id="A0A226CZ02"/>
<dbReference type="PANTHER" id="PTHR42913">
    <property type="entry name" value="APOPTOSIS-INDUCING FACTOR 1"/>
    <property type="match status" value="1"/>
</dbReference>
<dbReference type="Proteomes" id="UP000198287">
    <property type="component" value="Unassembled WGS sequence"/>
</dbReference>
<evidence type="ECO:0000256" key="3">
    <source>
        <dbReference type="ARBA" id="ARBA00022630"/>
    </source>
</evidence>
<dbReference type="Gene3D" id="3.50.50.100">
    <property type="match status" value="1"/>
</dbReference>
<proteinExistence type="inferred from homology"/>
<evidence type="ECO:0000256" key="5">
    <source>
        <dbReference type="ARBA" id="ARBA00023002"/>
    </source>
</evidence>
<dbReference type="GO" id="GO:0019646">
    <property type="term" value="P:aerobic electron transport chain"/>
    <property type="evidence" value="ECO:0007669"/>
    <property type="project" value="TreeGrafter"/>
</dbReference>
<comment type="cofactor">
    <cofactor evidence="1">
        <name>FAD</name>
        <dbReference type="ChEBI" id="CHEBI:57692"/>
    </cofactor>
</comment>
<dbReference type="PRINTS" id="PR00368">
    <property type="entry name" value="FADPNR"/>
</dbReference>
<dbReference type="InterPro" id="IPR036188">
    <property type="entry name" value="FAD/NAD-bd_sf"/>
</dbReference>
<feature type="domain" description="FAD/NAD(P)-binding" evidence="6">
    <location>
        <begin position="7"/>
        <end position="357"/>
    </location>
</feature>
<keyword evidence="5" id="KW-0560">Oxidoreductase</keyword>
<gene>
    <name evidence="7" type="ORF">Fcan01_27239</name>
</gene>
<evidence type="ECO:0000256" key="4">
    <source>
        <dbReference type="ARBA" id="ARBA00022827"/>
    </source>
</evidence>
<dbReference type="PRINTS" id="PR00411">
    <property type="entry name" value="PNDRDTASEI"/>
</dbReference>
<evidence type="ECO:0000256" key="1">
    <source>
        <dbReference type="ARBA" id="ARBA00001974"/>
    </source>
</evidence>
<dbReference type="OMA" id="DHCIFLD"/>
<evidence type="ECO:0000313" key="8">
    <source>
        <dbReference type="Proteomes" id="UP000198287"/>
    </source>
</evidence>